<dbReference type="InterPro" id="IPR050204">
    <property type="entry name" value="AraC_XylS_family_regulators"/>
</dbReference>
<evidence type="ECO:0000313" key="6">
    <source>
        <dbReference type="EMBL" id="GAN78227.1"/>
    </source>
</evidence>
<evidence type="ECO:0000256" key="1">
    <source>
        <dbReference type="ARBA" id="ARBA00023015"/>
    </source>
</evidence>
<dbReference type="Gene3D" id="1.10.10.60">
    <property type="entry name" value="Homeodomain-like"/>
    <property type="match status" value="1"/>
</dbReference>
<dbReference type="InterPro" id="IPR032783">
    <property type="entry name" value="AraC_lig"/>
</dbReference>
<proteinExistence type="predicted"/>
<keyword evidence="3" id="KW-0804">Transcription</keyword>
<dbReference type="PROSITE" id="PS01124">
    <property type="entry name" value="HTH_ARAC_FAMILY_2"/>
    <property type="match status" value="1"/>
</dbReference>
<dbReference type="SUPFAM" id="SSF51182">
    <property type="entry name" value="RmlC-like cupins"/>
    <property type="match status" value="1"/>
</dbReference>
<feature type="region of interest" description="Disordered" evidence="4">
    <location>
        <begin position="307"/>
        <end position="330"/>
    </location>
</feature>
<dbReference type="PANTHER" id="PTHR46796">
    <property type="entry name" value="HTH-TYPE TRANSCRIPTIONAL ACTIVATOR RHAS-RELATED"/>
    <property type="match status" value="1"/>
</dbReference>
<comment type="caution">
    <text evidence="6">The sequence shown here is derived from an EMBL/GenBank/DDBJ whole genome shotgun (WGS) entry which is preliminary data.</text>
</comment>
<evidence type="ECO:0000256" key="3">
    <source>
        <dbReference type="ARBA" id="ARBA00023163"/>
    </source>
</evidence>
<dbReference type="InterPro" id="IPR018060">
    <property type="entry name" value="HTH_AraC"/>
</dbReference>
<accession>A0A0D6P997</accession>
<dbReference type="Proteomes" id="UP000032680">
    <property type="component" value="Unassembled WGS sequence"/>
</dbReference>
<name>A0A0D6P997_9PROT</name>
<dbReference type="SMART" id="SM00342">
    <property type="entry name" value="HTH_ARAC"/>
    <property type="match status" value="1"/>
</dbReference>
<dbReference type="OrthoDB" id="9802263at2"/>
<feature type="domain" description="HTH araC/xylS-type" evidence="5">
    <location>
        <begin position="212"/>
        <end position="310"/>
    </location>
</feature>
<dbReference type="SUPFAM" id="SSF46689">
    <property type="entry name" value="Homeodomain-like"/>
    <property type="match status" value="2"/>
</dbReference>
<dbReference type="InterPro" id="IPR009057">
    <property type="entry name" value="Homeodomain-like_sf"/>
</dbReference>
<evidence type="ECO:0000259" key="5">
    <source>
        <dbReference type="PROSITE" id="PS01124"/>
    </source>
</evidence>
<keyword evidence="7" id="KW-1185">Reference proteome</keyword>
<evidence type="ECO:0000313" key="7">
    <source>
        <dbReference type="Proteomes" id="UP000032680"/>
    </source>
</evidence>
<sequence>MASGTDNTFRQLANLLQVRPELQQICLLGAQWAFPHDHAPHGSAPFHIVIQGTCLLDVAGRTPIALSAGDVAVLPHGDQHVTRAYPGAAGTATNLAVRPRAHDHLVVKTNVDRDPDTKLICGRLIFEHAHHNLVLAALPAVVVLQSDNSRDALRAREIVDTIGSELDDDRIAAAAVAASLANALMVVVLRASFEQGRQSPGVLALLQRPQTARAVAAIVGDLRRPWTLDELAAEASASRATLVRQFRRATGGTPLGFLADLRLNVARHRLLATHDPVALISDHVGYQSEAAFSRAYHRRFGLPPGADRKTLSARGVPGSAGRSVADTGGG</sequence>
<dbReference type="PANTHER" id="PTHR46796:SF13">
    <property type="entry name" value="HTH-TYPE TRANSCRIPTIONAL ACTIVATOR RHAS"/>
    <property type="match status" value="1"/>
</dbReference>
<dbReference type="Pfam" id="PF12852">
    <property type="entry name" value="Cupin_6"/>
    <property type="match status" value="1"/>
</dbReference>
<dbReference type="Pfam" id="PF12833">
    <property type="entry name" value="HTH_18"/>
    <property type="match status" value="1"/>
</dbReference>
<gene>
    <name evidence="6" type="ORF">Asru_0690_07</name>
</gene>
<protein>
    <recommendedName>
        <fullName evidence="5">HTH araC/xylS-type domain-containing protein</fullName>
    </recommendedName>
</protein>
<dbReference type="InterPro" id="IPR011051">
    <property type="entry name" value="RmlC_Cupin_sf"/>
</dbReference>
<dbReference type="GO" id="GO:0043565">
    <property type="term" value="F:sequence-specific DNA binding"/>
    <property type="evidence" value="ECO:0007669"/>
    <property type="project" value="InterPro"/>
</dbReference>
<dbReference type="EMBL" id="BANB01000689">
    <property type="protein sequence ID" value="GAN78227.1"/>
    <property type="molecule type" value="Genomic_DNA"/>
</dbReference>
<dbReference type="GO" id="GO:0003700">
    <property type="term" value="F:DNA-binding transcription factor activity"/>
    <property type="evidence" value="ECO:0007669"/>
    <property type="project" value="InterPro"/>
</dbReference>
<dbReference type="RefSeq" id="WP_048862706.1">
    <property type="nucleotide sequence ID" value="NZ_BANB01000689.1"/>
</dbReference>
<evidence type="ECO:0000256" key="4">
    <source>
        <dbReference type="SAM" id="MobiDB-lite"/>
    </source>
</evidence>
<keyword evidence="2" id="KW-0238">DNA-binding</keyword>
<evidence type="ECO:0000256" key="2">
    <source>
        <dbReference type="ARBA" id="ARBA00023125"/>
    </source>
</evidence>
<dbReference type="AlphaFoldDB" id="A0A0D6P997"/>
<organism evidence="6 7">
    <name type="scientific">Acidisphaera rubrifaciens HS-AP3</name>
    <dbReference type="NCBI Taxonomy" id="1231350"/>
    <lineage>
        <taxon>Bacteria</taxon>
        <taxon>Pseudomonadati</taxon>
        <taxon>Pseudomonadota</taxon>
        <taxon>Alphaproteobacteria</taxon>
        <taxon>Acetobacterales</taxon>
        <taxon>Acetobacteraceae</taxon>
        <taxon>Acidisphaera</taxon>
    </lineage>
</organism>
<reference evidence="6 7" key="1">
    <citation type="submission" date="2012-11" db="EMBL/GenBank/DDBJ databases">
        <title>Whole genome sequence of Acidisphaera rubrifaciens HS-AP3.</title>
        <authorList>
            <person name="Azuma Y."/>
            <person name="Higashiura N."/>
            <person name="Hirakawa H."/>
            <person name="Matsushita K."/>
        </authorList>
    </citation>
    <scope>NUCLEOTIDE SEQUENCE [LARGE SCALE GENOMIC DNA]</scope>
    <source>
        <strain evidence="6 7">HS-AP3</strain>
    </source>
</reference>
<keyword evidence="1" id="KW-0805">Transcription regulation</keyword>